<dbReference type="Pfam" id="PF00072">
    <property type="entry name" value="Response_reg"/>
    <property type="match status" value="1"/>
</dbReference>
<dbReference type="SMART" id="SM00421">
    <property type="entry name" value="HTH_LUXR"/>
    <property type="match status" value="1"/>
</dbReference>
<evidence type="ECO:0000256" key="1">
    <source>
        <dbReference type="ARBA" id="ARBA00022553"/>
    </source>
</evidence>
<evidence type="ECO:0000256" key="5">
    <source>
        <dbReference type="PROSITE-ProRule" id="PRU00169"/>
    </source>
</evidence>
<dbReference type="SUPFAM" id="SSF46894">
    <property type="entry name" value="C-terminal effector domain of the bipartite response regulators"/>
    <property type="match status" value="1"/>
</dbReference>
<keyword evidence="1 5" id="KW-0597">Phosphoprotein</keyword>
<evidence type="ECO:0000256" key="4">
    <source>
        <dbReference type="ARBA" id="ARBA00023163"/>
    </source>
</evidence>
<dbReference type="GO" id="GO:0003677">
    <property type="term" value="F:DNA binding"/>
    <property type="evidence" value="ECO:0007669"/>
    <property type="project" value="UniProtKB-KW"/>
</dbReference>
<evidence type="ECO:0000313" key="9">
    <source>
        <dbReference type="Proteomes" id="UP000195913"/>
    </source>
</evidence>
<dbReference type="PRINTS" id="PR00038">
    <property type="entry name" value="HTHLUXR"/>
</dbReference>
<evidence type="ECO:0000313" key="8">
    <source>
        <dbReference type="EMBL" id="SJM54661.1"/>
    </source>
</evidence>
<keyword evidence="2" id="KW-0805">Transcription regulation</keyword>
<feature type="domain" description="Response regulatory" evidence="7">
    <location>
        <begin position="9"/>
        <end position="125"/>
    </location>
</feature>
<dbReference type="PROSITE" id="PS50043">
    <property type="entry name" value="HTH_LUXR_2"/>
    <property type="match status" value="1"/>
</dbReference>
<keyword evidence="9" id="KW-1185">Reference proteome</keyword>
<feature type="modified residue" description="4-aspartylphosphate" evidence="5">
    <location>
        <position position="60"/>
    </location>
</feature>
<dbReference type="GO" id="GO:0000160">
    <property type="term" value="P:phosphorelay signal transduction system"/>
    <property type="evidence" value="ECO:0007669"/>
    <property type="project" value="InterPro"/>
</dbReference>
<dbReference type="SMART" id="SM00448">
    <property type="entry name" value="REC"/>
    <property type="match status" value="1"/>
</dbReference>
<feature type="domain" description="HTH luxR-type" evidence="6">
    <location>
        <begin position="156"/>
        <end position="221"/>
    </location>
</feature>
<dbReference type="CDD" id="cd06170">
    <property type="entry name" value="LuxR_C_like"/>
    <property type="match status" value="1"/>
</dbReference>
<dbReference type="RefSeq" id="WP_086995633.1">
    <property type="nucleotide sequence ID" value="NZ_FUHW01000016.1"/>
</dbReference>
<dbReference type="InterPro" id="IPR016032">
    <property type="entry name" value="Sig_transdc_resp-reg_C-effctor"/>
</dbReference>
<dbReference type="Gene3D" id="3.40.50.2300">
    <property type="match status" value="1"/>
</dbReference>
<gene>
    <name evidence="8" type="ORF">FM101_03735</name>
</gene>
<dbReference type="Proteomes" id="UP000195913">
    <property type="component" value="Unassembled WGS sequence"/>
</dbReference>
<accession>A0A1R4FFR0</accession>
<proteinExistence type="predicted"/>
<reference evidence="8 9" key="1">
    <citation type="submission" date="2017-02" db="EMBL/GenBank/DDBJ databases">
        <authorList>
            <person name="Peterson S.W."/>
        </authorList>
    </citation>
    <scope>NUCLEOTIDE SEQUENCE [LARGE SCALE GENOMIC DNA]</scope>
    <source>
        <strain evidence="8 9">B Ar 00.02</strain>
    </source>
</reference>
<evidence type="ECO:0000259" key="6">
    <source>
        <dbReference type="PROSITE" id="PS50043"/>
    </source>
</evidence>
<dbReference type="InterPro" id="IPR039420">
    <property type="entry name" value="WalR-like"/>
</dbReference>
<dbReference type="GO" id="GO:0006355">
    <property type="term" value="P:regulation of DNA-templated transcription"/>
    <property type="evidence" value="ECO:0007669"/>
    <property type="project" value="InterPro"/>
</dbReference>
<dbReference type="EMBL" id="FUHW01000016">
    <property type="protein sequence ID" value="SJM54661.1"/>
    <property type="molecule type" value="Genomic_DNA"/>
</dbReference>
<dbReference type="SUPFAM" id="SSF52172">
    <property type="entry name" value="CheY-like"/>
    <property type="match status" value="1"/>
</dbReference>
<dbReference type="PANTHER" id="PTHR43214">
    <property type="entry name" value="TWO-COMPONENT RESPONSE REGULATOR"/>
    <property type="match status" value="1"/>
</dbReference>
<dbReference type="Pfam" id="PF00196">
    <property type="entry name" value="GerE"/>
    <property type="match status" value="1"/>
</dbReference>
<evidence type="ECO:0000256" key="3">
    <source>
        <dbReference type="ARBA" id="ARBA00023125"/>
    </source>
</evidence>
<dbReference type="InterPro" id="IPR001789">
    <property type="entry name" value="Sig_transdc_resp-reg_receiver"/>
</dbReference>
<dbReference type="AlphaFoldDB" id="A0A1R4FFR0"/>
<dbReference type="InterPro" id="IPR058245">
    <property type="entry name" value="NreC/VraR/RcsB-like_REC"/>
</dbReference>
<protein>
    <submittedName>
        <fullName evidence="8">Putative two-component system response regulator</fullName>
    </submittedName>
</protein>
<evidence type="ECO:0000256" key="2">
    <source>
        <dbReference type="ARBA" id="ARBA00023015"/>
    </source>
</evidence>
<dbReference type="PROSITE" id="PS00622">
    <property type="entry name" value="HTH_LUXR_1"/>
    <property type="match status" value="1"/>
</dbReference>
<dbReference type="InterPro" id="IPR000792">
    <property type="entry name" value="Tscrpt_reg_LuxR_C"/>
</dbReference>
<keyword evidence="3" id="KW-0238">DNA-binding</keyword>
<sequence length="226" mass="23910">MEPVDQGIRVVLVDDENLVRAGLRLILNGDPLIEIVGEAGDGVAALDVIRDARPDVILMDVRMPTMDGLAATRELLARDPELKILVLTTFDTDDLVLQALELGASGFLLKDTPPARLVEAVHHVAGGGSMLSPAAIGHLVTAATAHRGQAQADTEATRKMALLTERERGIATAVARGLSNAEIAEQLHISITTVKTHVGRVLDKLGAENRVQIALLVHDAGRGLSS</sequence>
<dbReference type="PANTHER" id="PTHR43214:SF24">
    <property type="entry name" value="TRANSCRIPTIONAL REGULATORY PROTEIN NARL-RELATED"/>
    <property type="match status" value="1"/>
</dbReference>
<dbReference type="CDD" id="cd17535">
    <property type="entry name" value="REC_NarL-like"/>
    <property type="match status" value="1"/>
</dbReference>
<organism evidence="8 9">
    <name type="scientific">Arthrobacter rhombi</name>
    <dbReference type="NCBI Taxonomy" id="71253"/>
    <lineage>
        <taxon>Bacteria</taxon>
        <taxon>Bacillati</taxon>
        <taxon>Actinomycetota</taxon>
        <taxon>Actinomycetes</taxon>
        <taxon>Micrococcales</taxon>
        <taxon>Micrococcaceae</taxon>
        <taxon>Arthrobacter</taxon>
    </lineage>
</organism>
<evidence type="ECO:0000259" key="7">
    <source>
        <dbReference type="PROSITE" id="PS50110"/>
    </source>
</evidence>
<dbReference type="InterPro" id="IPR011006">
    <property type="entry name" value="CheY-like_superfamily"/>
</dbReference>
<dbReference type="PROSITE" id="PS50110">
    <property type="entry name" value="RESPONSE_REGULATORY"/>
    <property type="match status" value="1"/>
</dbReference>
<name>A0A1R4FFR0_9MICC</name>
<keyword evidence="4" id="KW-0804">Transcription</keyword>